<evidence type="ECO:0000256" key="9">
    <source>
        <dbReference type="SAM" id="MobiDB-lite"/>
    </source>
</evidence>
<proteinExistence type="predicted"/>
<evidence type="ECO:0000313" key="12">
    <source>
        <dbReference type="Proteomes" id="UP000721236"/>
    </source>
</evidence>
<dbReference type="SMART" id="SM00388">
    <property type="entry name" value="HisKA"/>
    <property type="match status" value="1"/>
</dbReference>
<evidence type="ECO:0000256" key="6">
    <source>
        <dbReference type="ARBA" id="ARBA00022777"/>
    </source>
</evidence>
<comment type="caution">
    <text evidence="11">The sequence shown here is derived from an EMBL/GenBank/DDBJ whole genome shotgun (WGS) entry which is preliminary data.</text>
</comment>
<dbReference type="InterPro" id="IPR003661">
    <property type="entry name" value="HisK_dim/P_dom"/>
</dbReference>
<protein>
    <recommendedName>
        <fullName evidence="2">histidine kinase</fullName>
        <ecNumber evidence="2">2.7.13.3</ecNumber>
    </recommendedName>
</protein>
<dbReference type="SUPFAM" id="SSF47384">
    <property type="entry name" value="Homodimeric domain of signal transducing histidine kinase"/>
    <property type="match status" value="1"/>
</dbReference>
<reference evidence="11 12" key="1">
    <citation type="submission" date="2021-08" db="EMBL/GenBank/DDBJ databases">
        <authorList>
            <person name="Peeters C."/>
        </authorList>
    </citation>
    <scope>NUCLEOTIDE SEQUENCE [LARGE SCALE GENOMIC DNA]</scope>
    <source>
        <strain evidence="11 12">LMG 21510</strain>
    </source>
</reference>
<accession>A0ABM8WI08</accession>
<evidence type="ECO:0000259" key="10">
    <source>
        <dbReference type="PROSITE" id="PS50109"/>
    </source>
</evidence>
<evidence type="ECO:0000256" key="7">
    <source>
        <dbReference type="ARBA" id="ARBA00022840"/>
    </source>
</evidence>
<dbReference type="InterPro" id="IPR003594">
    <property type="entry name" value="HATPase_dom"/>
</dbReference>
<keyword evidence="8" id="KW-0902">Two-component regulatory system</keyword>
<evidence type="ECO:0000313" key="11">
    <source>
        <dbReference type="EMBL" id="CAG9167032.1"/>
    </source>
</evidence>
<evidence type="ECO:0000256" key="3">
    <source>
        <dbReference type="ARBA" id="ARBA00022553"/>
    </source>
</evidence>
<keyword evidence="12" id="KW-1185">Reference proteome</keyword>
<dbReference type="PRINTS" id="PR00344">
    <property type="entry name" value="BCTRLSENSOR"/>
</dbReference>
<evidence type="ECO:0000256" key="2">
    <source>
        <dbReference type="ARBA" id="ARBA00012438"/>
    </source>
</evidence>
<name>A0ABM8WI08_9BURK</name>
<dbReference type="Pfam" id="PF00512">
    <property type="entry name" value="HisKA"/>
    <property type="match status" value="1"/>
</dbReference>
<dbReference type="Gene3D" id="3.30.565.10">
    <property type="entry name" value="Histidine kinase-like ATPase, C-terminal domain"/>
    <property type="match status" value="1"/>
</dbReference>
<dbReference type="PROSITE" id="PS50109">
    <property type="entry name" value="HIS_KIN"/>
    <property type="match status" value="1"/>
</dbReference>
<dbReference type="SUPFAM" id="SSF55874">
    <property type="entry name" value="ATPase domain of HSP90 chaperone/DNA topoisomerase II/histidine kinase"/>
    <property type="match status" value="1"/>
</dbReference>
<dbReference type="CDD" id="cd00082">
    <property type="entry name" value="HisKA"/>
    <property type="match status" value="1"/>
</dbReference>
<keyword evidence="4 11" id="KW-0808">Transferase</keyword>
<dbReference type="Gene3D" id="1.10.287.130">
    <property type="match status" value="1"/>
</dbReference>
<dbReference type="InterPro" id="IPR005467">
    <property type="entry name" value="His_kinase_dom"/>
</dbReference>
<keyword evidence="6" id="KW-0418">Kinase</keyword>
<keyword evidence="7" id="KW-0067">ATP-binding</keyword>
<dbReference type="EMBL" id="CAJZAH010000001">
    <property type="protein sequence ID" value="CAG9167032.1"/>
    <property type="molecule type" value="Genomic_DNA"/>
</dbReference>
<gene>
    <name evidence="11" type="primary">sasA_3</name>
    <name evidence="11" type="ORF">LMG21510_00629</name>
</gene>
<evidence type="ECO:0000256" key="1">
    <source>
        <dbReference type="ARBA" id="ARBA00000085"/>
    </source>
</evidence>
<dbReference type="EC" id="2.7.13.3" evidence="2"/>
<dbReference type="InterPro" id="IPR036890">
    <property type="entry name" value="HATPase_C_sf"/>
</dbReference>
<dbReference type="Pfam" id="PF02518">
    <property type="entry name" value="HATPase_c"/>
    <property type="match status" value="1"/>
</dbReference>
<evidence type="ECO:0000256" key="4">
    <source>
        <dbReference type="ARBA" id="ARBA00022679"/>
    </source>
</evidence>
<keyword evidence="5" id="KW-0547">Nucleotide-binding</keyword>
<dbReference type="InterPro" id="IPR036097">
    <property type="entry name" value="HisK_dim/P_sf"/>
</dbReference>
<dbReference type="GO" id="GO:0016740">
    <property type="term" value="F:transferase activity"/>
    <property type="evidence" value="ECO:0007669"/>
    <property type="project" value="UniProtKB-KW"/>
</dbReference>
<comment type="catalytic activity">
    <reaction evidence="1">
        <text>ATP + protein L-histidine = ADP + protein N-phospho-L-histidine.</text>
        <dbReference type="EC" id="2.7.13.3"/>
    </reaction>
</comment>
<organism evidence="11 12">
    <name type="scientific">Cupriavidus respiraculi</name>
    <dbReference type="NCBI Taxonomy" id="195930"/>
    <lineage>
        <taxon>Bacteria</taxon>
        <taxon>Pseudomonadati</taxon>
        <taxon>Pseudomonadota</taxon>
        <taxon>Betaproteobacteria</taxon>
        <taxon>Burkholderiales</taxon>
        <taxon>Burkholderiaceae</taxon>
        <taxon>Cupriavidus</taxon>
    </lineage>
</organism>
<dbReference type="PANTHER" id="PTHR43065">
    <property type="entry name" value="SENSOR HISTIDINE KINASE"/>
    <property type="match status" value="1"/>
</dbReference>
<feature type="domain" description="Histidine kinase" evidence="10">
    <location>
        <begin position="101"/>
        <end position="316"/>
    </location>
</feature>
<dbReference type="SMART" id="SM00387">
    <property type="entry name" value="HATPase_c"/>
    <property type="match status" value="1"/>
</dbReference>
<dbReference type="Proteomes" id="UP000721236">
    <property type="component" value="Unassembled WGS sequence"/>
</dbReference>
<feature type="region of interest" description="Disordered" evidence="9">
    <location>
        <begin position="1"/>
        <end position="24"/>
    </location>
</feature>
<sequence>MSRLAACPSHFAEPASSSPVPGTPACTPDFGAPVLSVQDRLPLPDDAIRHVRSLALAMERRLLAGQSGVEDTAGDPLSVQRLQEQIVHLARVATVGALAASIAHEINQPLTAIRVESHAIQRWMARDTPHAAEIADGVRRIQNQSERAEQVIRSLRALMRREPATQRPFALDHAILEIVPLVNGAVSDADVNLQFDLLAGLPEPVGDRVQIQQVVLNLLLNALEAVRERATGTATVRLRTFQPERDRITVEVTDNGAGIPADMLDTIFEPFFSTRGDGMGIGLAICRSIVEFHGGTVRAASGNGITRMAFTLPVRSP</sequence>
<evidence type="ECO:0000256" key="5">
    <source>
        <dbReference type="ARBA" id="ARBA00022741"/>
    </source>
</evidence>
<keyword evidence="3" id="KW-0597">Phosphoprotein</keyword>
<evidence type="ECO:0000256" key="8">
    <source>
        <dbReference type="ARBA" id="ARBA00023012"/>
    </source>
</evidence>
<dbReference type="PANTHER" id="PTHR43065:SF10">
    <property type="entry name" value="PEROXIDE STRESS-ACTIVATED HISTIDINE KINASE MAK3"/>
    <property type="match status" value="1"/>
</dbReference>
<dbReference type="InterPro" id="IPR004358">
    <property type="entry name" value="Sig_transdc_His_kin-like_C"/>
</dbReference>